<evidence type="ECO:0000256" key="2">
    <source>
        <dbReference type="ARBA" id="ARBA00023043"/>
    </source>
</evidence>
<dbReference type="PROSITE" id="PS50297">
    <property type="entry name" value="ANK_REP_REGION"/>
    <property type="match status" value="3"/>
</dbReference>
<accession>E4YD22</accession>
<dbReference type="Gene3D" id="1.25.40.20">
    <property type="entry name" value="Ankyrin repeat-containing domain"/>
    <property type="match status" value="2"/>
</dbReference>
<dbReference type="InterPro" id="IPR036770">
    <property type="entry name" value="Ankyrin_rpt-contain_sf"/>
</dbReference>
<dbReference type="PANTHER" id="PTHR24126">
    <property type="entry name" value="ANKYRIN REPEAT, PH AND SEC7 DOMAIN CONTAINING PROTEIN SECG-RELATED"/>
    <property type="match status" value="1"/>
</dbReference>
<evidence type="ECO:0000313" key="4">
    <source>
        <dbReference type="EMBL" id="CBY33439.1"/>
    </source>
</evidence>
<dbReference type="Pfam" id="PF12796">
    <property type="entry name" value="Ank_2"/>
    <property type="match status" value="1"/>
</dbReference>
<reference evidence="4" key="1">
    <citation type="journal article" date="2010" name="Science">
        <title>Plasticity of animal genome architecture unmasked by rapid evolution of a pelagic tunicate.</title>
        <authorList>
            <person name="Denoeud F."/>
            <person name="Henriet S."/>
            <person name="Mungpakdee S."/>
            <person name="Aury J.M."/>
            <person name="Da Silva C."/>
            <person name="Brinkmann H."/>
            <person name="Mikhaleva J."/>
            <person name="Olsen L.C."/>
            <person name="Jubin C."/>
            <person name="Canestro C."/>
            <person name="Bouquet J.M."/>
            <person name="Danks G."/>
            <person name="Poulain J."/>
            <person name="Campsteijn C."/>
            <person name="Adamski M."/>
            <person name="Cross I."/>
            <person name="Yadetie F."/>
            <person name="Muffato M."/>
            <person name="Louis A."/>
            <person name="Butcher S."/>
            <person name="Tsagkogeorga G."/>
            <person name="Konrad A."/>
            <person name="Singh S."/>
            <person name="Jensen M.F."/>
            <person name="Cong E.H."/>
            <person name="Eikeseth-Otteraa H."/>
            <person name="Noel B."/>
            <person name="Anthouard V."/>
            <person name="Porcel B.M."/>
            <person name="Kachouri-Lafond R."/>
            <person name="Nishino A."/>
            <person name="Ugolini M."/>
            <person name="Chourrout P."/>
            <person name="Nishida H."/>
            <person name="Aasland R."/>
            <person name="Huzurbazar S."/>
            <person name="Westhof E."/>
            <person name="Delsuc F."/>
            <person name="Lehrach H."/>
            <person name="Reinhardt R."/>
            <person name="Weissenbach J."/>
            <person name="Roy S.W."/>
            <person name="Artiguenave F."/>
            <person name="Postlethwait J.H."/>
            <person name="Manak J.R."/>
            <person name="Thompson E.M."/>
            <person name="Jaillon O."/>
            <person name="Du Pasquier L."/>
            <person name="Boudinot P."/>
            <person name="Liberles D.A."/>
            <person name="Volff J.N."/>
            <person name="Philippe H."/>
            <person name="Lenhard B."/>
            <person name="Roest Crollius H."/>
            <person name="Wincker P."/>
            <person name="Chourrout D."/>
        </authorList>
    </citation>
    <scope>NUCLEOTIDE SEQUENCE [LARGE SCALE GENOMIC DNA]</scope>
</reference>
<dbReference type="SMART" id="SM00248">
    <property type="entry name" value="ANK"/>
    <property type="match status" value="6"/>
</dbReference>
<gene>
    <name evidence="4" type="ORF">GSOID_T00021350001</name>
</gene>
<feature type="repeat" description="ANK" evidence="3">
    <location>
        <begin position="96"/>
        <end position="128"/>
    </location>
</feature>
<evidence type="ECO:0000256" key="3">
    <source>
        <dbReference type="PROSITE-ProRule" id="PRU00023"/>
    </source>
</evidence>
<dbReference type="InterPro" id="IPR002110">
    <property type="entry name" value="Ankyrin_rpt"/>
</dbReference>
<sequence>MAQVAPEEVIPIEVPEHEGTVDKGLIKLSNNIDWFLDPPESPSDESLDFNKQYESTTFWQAARDGDCQIIEQKIKYQYRGGKRKYLKRDINLLDSMKLAPLHYAAKYGRHDAAKLLIHNGADLLLSGDDGCLPIHLAVKYRPDAFTKIESQIGEFEEQLAPADKRDRSKSIGFSSDGFLQTLELLIREGIPLDPDIVSADDAYGDSPLHYAVYRSNDNAAKMLLEKQADIDDCDKSNATPLHYLAKNGDLEMFNLFIEYEANLSHKDDDGTTAFHLAVSGGHLQFLDVLFTSIRSGRIRYDGLSGDEGVKKCILERDNEDLSCLHYAIRARNTTEVLTFLLDELERLGLKELINHQTKQTRDTVLHLAAEEGGCHNWTKIFCSSGLLPILFEKFSPIRPIAGPILFANWRQLANRPIGGKSPIGQNWPIGRISPIGPIFSELLFV</sequence>
<dbReference type="AlphaFoldDB" id="E4YD22"/>
<dbReference type="EMBL" id="FN654416">
    <property type="protein sequence ID" value="CBY33439.1"/>
    <property type="molecule type" value="Genomic_DNA"/>
</dbReference>
<keyword evidence="2 3" id="KW-0040">ANK repeat</keyword>
<dbReference type="PROSITE" id="PS50088">
    <property type="entry name" value="ANK_REPEAT"/>
    <property type="match status" value="3"/>
</dbReference>
<feature type="repeat" description="ANK" evidence="3">
    <location>
        <begin position="203"/>
        <end position="235"/>
    </location>
</feature>
<evidence type="ECO:0000256" key="1">
    <source>
        <dbReference type="ARBA" id="ARBA00022737"/>
    </source>
</evidence>
<dbReference type="SUPFAM" id="SSF48403">
    <property type="entry name" value="Ankyrin repeat"/>
    <property type="match status" value="1"/>
</dbReference>
<proteinExistence type="predicted"/>
<feature type="repeat" description="ANK" evidence="3">
    <location>
        <begin position="236"/>
        <end position="268"/>
    </location>
</feature>
<organism evidence="4">
    <name type="scientific">Oikopleura dioica</name>
    <name type="common">Tunicate</name>
    <dbReference type="NCBI Taxonomy" id="34765"/>
    <lineage>
        <taxon>Eukaryota</taxon>
        <taxon>Metazoa</taxon>
        <taxon>Chordata</taxon>
        <taxon>Tunicata</taxon>
        <taxon>Appendicularia</taxon>
        <taxon>Copelata</taxon>
        <taxon>Oikopleuridae</taxon>
        <taxon>Oikopleura</taxon>
    </lineage>
</organism>
<name>E4YD22_OIKDI</name>
<protein>
    <submittedName>
        <fullName evidence="4">Uncharacterized protein</fullName>
    </submittedName>
</protein>
<dbReference type="Proteomes" id="UP000011014">
    <property type="component" value="Unassembled WGS sequence"/>
</dbReference>
<keyword evidence="1" id="KW-0677">Repeat</keyword>
<dbReference type="PANTHER" id="PTHR24126:SF14">
    <property type="entry name" value="ANK_REP_REGION DOMAIN-CONTAINING PROTEIN"/>
    <property type="match status" value="1"/>
</dbReference>
<dbReference type="Pfam" id="PF13637">
    <property type="entry name" value="Ank_4"/>
    <property type="match status" value="1"/>
</dbReference>